<evidence type="ECO:0000259" key="1">
    <source>
        <dbReference type="Pfam" id="PF13521"/>
    </source>
</evidence>
<accession>A0A814SN03</accession>
<dbReference type="Gene3D" id="3.40.50.300">
    <property type="entry name" value="P-loop containing nucleotide triphosphate hydrolases"/>
    <property type="match status" value="1"/>
</dbReference>
<protein>
    <recommendedName>
        <fullName evidence="1">NadR/Ttd14 AAA domain-containing protein</fullName>
    </recommendedName>
</protein>
<dbReference type="InterPro" id="IPR038727">
    <property type="entry name" value="NadR/Ttd14_AAA_dom"/>
</dbReference>
<evidence type="ECO:0000313" key="3">
    <source>
        <dbReference type="Proteomes" id="UP000663879"/>
    </source>
</evidence>
<proteinExistence type="predicted"/>
<keyword evidence="3" id="KW-1185">Reference proteome</keyword>
<feature type="domain" description="NadR/Ttd14 AAA" evidence="1">
    <location>
        <begin position="81"/>
        <end position="183"/>
    </location>
</feature>
<feature type="non-terminal residue" evidence="2">
    <location>
        <position position="183"/>
    </location>
</feature>
<dbReference type="SUPFAM" id="SSF52540">
    <property type="entry name" value="P-loop containing nucleoside triphosphate hydrolases"/>
    <property type="match status" value="1"/>
</dbReference>
<dbReference type="EMBL" id="CAJNOC010011830">
    <property type="protein sequence ID" value="CAF1150428.1"/>
    <property type="molecule type" value="Genomic_DNA"/>
</dbReference>
<evidence type="ECO:0000313" key="2">
    <source>
        <dbReference type="EMBL" id="CAF1150428.1"/>
    </source>
</evidence>
<dbReference type="Proteomes" id="UP000663879">
    <property type="component" value="Unassembled WGS sequence"/>
</dbReference>
<dbReference type="GO" id="GO:0005525">
    <property type="term" value="F:GTP binding"/>
    <property type="evidence" value="ECO:0007669"/>
    <property type="project" value="TreeGrafter"/>
</dbReference>
<dbReference type="PANTHER" id="PTHR34932:SF1">
    <property type="entry name" value="TRPL TRANSLOCATION DEFECT PROTEIN 14"/>
    <property type="match status" value="1"/>
</dbReference>
<sequence length="183" mass="20501">MIENSSQSVMTDRLESTKSPSLVHLNKLLEYSKQKQADLTHELEIEETVDNNFTALISPVSSNSSSTESDSNVDTTKRIHRVVLTGGPCAGKTTSINKIKNFFENIGWKVFCVPETATILLSSGILFSDLGEEKIDFQENLLKTLLQIEDSINKAARFYHQEKNQNVIIIYDRGAMDPVAYLD</sequence>
<organism evidence="2 3">
    <name type="scientific">Brachionus calyciflorus</name>
    <dbReference type="NCBI Taxonomy" id="104777"/>
    <lineage>
        <taxon>Eukaryota</taxon>
        <taxon>Metazoa</taxon>
        <taxon>Spiralia</taxon>
        <taxon>Gnathifera</taxon>
        <taxon>Rotifera</taxon>
        <taxon>Eurotatoria</taxon>
        <taxon>Monogononta</taxon>
        <taxon>Pseudotrocha</taxon>
        <taxon>Ploima</taxon>
        <taxon>Brachionidae</taxon>
        <taxon>Brachionus</taxon>
    </lineage>
</organism>
<gene>
    <name evidence="2" type="ORF">OXX778_LOCUS23267</name>
</gene>
<dbReference type="GO" id="GO:0070300">
    <property type="term" value="F:phosphatidic acid binding"/>
    <property type="evidence" value="ECO:0007669"/>
    <property type="project" value="TreeGrafter"/>
</dbReference>
<dbReference type="GO" id="GO:0035091">
    <property type="term" value="F:phosphatidylinositol binding"/>
    <property type="evidence" value="ECO:0007669"/>
    <property type="project" value="TreeGrafter"/>
</dbReference>
<dbReference type="PANTHER" id="PTHR34932">
    <property type="entry name" value="TRPL TRANSLOCATION DEFECT PROTEIN 14"/>
    <property type="match status" value="1"/>
</dbReference>
<dbReference type="InterPro" id="IPR027417">
    <property type="entry name" value="P-loop_NTPase"/>
</dbReference>
<name>A0A814SN03_9BILA</name>
<reference evidence="2" key="1">
    <citation type="submission" date="2021-02" db="EMBL/GenBank/DDBJ databases">
        <authorList>
            <person name="Nowell W R."/>
        </authorList>
    </citation>
    <scope>NUCLEOTIDE SEQUENCE</scope>
    <source>
        <strain evidence="2">Ploen Becks lab</strain>
    </source>
</reference>
<dbReference type="AlphaFoldDB" id="A0A814SN03"/>
<dbReference type="OrthoDB" id="6375174at2759"/>
<dbReference type="InterPro" id="IPR053227">
    <property type="entry name" value="TRPL-trafficking_regulator"/>
</dbReference>
<dbReference type="Pfam" id="PF13521">
    <property type="entry name" value="AAA_28"/>
    <property type="match status" value="1"/>
</dbReference>
<dbReference type="CDD" id="cd02019">
    <property type="entry name" value="NK"/>
    <property type="match status" value="1"/>
</dbReference>
<comment type="caution">
    <text evidence="2">The sequence shown here is derived from an EMBL/GenBank/DDBJ whole genome shotgun (WGS) entry which is preliminary data.</text>
</comment>